<feature type="domain" description="hAT-like transposase RNase-H fold" evidence="4">
    <location>
        <begin position="201"/>
        <end position="300"/>
    </location>
</feature>
<evidence type="ECO:0008006" key="6">
    <source>
        <dbReference type="Google" id="ProtNLM"/>
    </source>
</evidence>
<dbReference type="InterPro" id="IPR025525">
    <property type="entry name" value="hAT-like_transposase_RNase-H"/>
</dbReference>
<dbReference type="AlphaFoldDB" id="A0A5H2XN22"/>
<reference evidence="5" key="1">
    <citation type="journal article" date="2019" name="Science">
        <title>Mutation of a bHLH transcription factor allowed almond domestication.</title>
        <authorList>
            <person name="Sanchez-Perez R."/>
            <person name="Pavan S."/>
            <person name="Mazzeo R."/>
            <person name="Moldovan C."/>
            <person name="Aiese Cigliano R."/>
            <person name="Del Cueto J."/>
            <person name="Ricciardi F."/>
            <person name="Lotti C."/>
            <person name="Ricciardi L."/>
            <person name="Dicenta F."/>
            <person name="Lopez-Marques R.L."/>
            <person name="Lindberg Moller B."/>
        </authorList>
    </citation>
    <scope>NUCLEOTIDE SEQUENCE</scope>
</reference>
<dbReference type="InterPro" id="IPR008906">
    <property type="entry name" value="HATC_C_dom"/>
</dbReference>
<name>A0A5H2XN22_PRUDU</name>
<feature type="compositionally biased region" description="Basic and acidic residues" evidence="2">
    <location>
        <begin position="634"/>
        <end position="648"/>
    </location>
</feature>
<dbReference type="EMBL" id="AP020528">
    <property type="protein sequence ID" value="BBN67805.1"/>
    <property type="molecule type" value="Genomic_DNA"/>
</dbReference>
<organism evidence="5">
    <name type="scientific">Prunus dulcis</name>
    <name type="common">Almond</name>
    <name type="synonym">Amygdalus dulcis</name>
    <dbReference type="NCBI Taxonomy" id="3755"/>
    <lineage>
        <taxon>Eukaryota</taxon>
        <taxon>Viridiplantae</taxon>
        <taxon>Streptophyta</taxon>
        <taxon>Embryophyta</taxon>
        <taxon>Tracheophyta</taxon>
        <taxon>Spermatophyta</taxon>
        <taxon>Magnoliopsida</taxon>
        <taxon>eudicotyledons</taxon>
        <taxon>Gunneridae</taxon>
        <taxon>Pentapetalae</taxon>
        <taxon>rosids</taxon>
        <taxon>fabids</taxon>
        <taxon>Rosales</taxon>
        <taxon>Rosaceae</taxon>
        <taxon>Amygdaloideae</taxon>
        <taxon>Amygdaleae</taxon>
        <taxon>Prunus</taxon>
    </lineage>
</organism>
<feature type="compositionally biased region" description="Acidic residues" evidence="2">
    <location>
        <begin position="454"/>
        <end position="468"/>
    </location>
</feature>
<dbReference type="Pfam" id="PF14372">
    <property type="entry name" value="hAT-like_RNase-H"/>
    <property type="match status" value="1"/>
</dbReference>
<keyword evidence="1" id="KW-0238">DNA-binding</keyword>
<feature type="region of interest" description="Disordered" evidence="2">
    <location>
        <begin position="634"/>
        <end position="675"/>
    </location>
</feature>
<evidence type="ECO:0000256" key="1">
    <source>
        <dbReference type="ARBA" id="ARBA00023125"/>
    </source>
</evidence>
<dbReference type="GO" id="GO:0003677">
    <property type="term" value="F:DNA binding"/>
    <property type="evidence" value="ECO:0007669"/>
    <property type="project" value="UniProtKB-KW"/>
</dbReference>
<dbReference type="GO" id="GO:0046983">
    <property type="term" value="F:protein dimerization activity"/>
    <property type="evidence" value="ECO:0007669"/>
    <property type="project" value="InterPro"/>
</dbReference>
<protein>
    <recommendedName>
        <fullName evidence="6">BED zinc finger</fullName>
    </recommendedName>
</protein>
<dbReference type="PANTHER" id="PTHR46481:SF11">
    <property type="entry name" value="ZINC FINGER BED DOMAIN-CONTAINING PROTEIN RICESLEEPER 2-LIKE"/>
    <property type="match status" value="1"/>
</dbReference>
<feature type="region of interest" description="Disordered" evidence="2">
    <location>
        <begin position="511"/>
        <end position="598"/>
    </location>
</feature>
<feature type="region of interest" description="Disordered" evidence="2">
    <location>
        <begin position="689"/>
        <end position="713"/>
    </location>
</feature>
<dbReference type="InterPro" id="IPR012337">
    <property type="entry name" value="RNaseH-like_sf"/>
</dbReference>
<feature type="compositionally biased region" description="Basic and acidic residues" evidence="2">
    <location>
        <begin position="659"/>
        <end position="670"/>
    </location>
</feature>
<evidence type="ECO:0000259" key="3">
    <source>
        <dbReference type="Pfam" id="PF05699"/>
    </source>
</evidence>
<evidence type="ECO:0000259" key="4">
    <source>
        <dbReference type="Pfam" id="PF14372"/>
    </source>
</evidence>
<feature type="region of interest" description="Disordered" evidence="2">
    <location>
        <begin position="445"/>
        <end position="469"/>
    </location>
</feature>
<sequence length="815" mass="92055">MGKALANMIILHEYPLSMVDHIGFKMYSNALQPLFKVCSRNTIKNDIFKVFEVEREKTMKLLDTNRSRIAITTDMWTSNNQKRGFMTITSHFIDDAWNLQSRLIRYSVAFWLGTLKREEKFLEAARQLRVPTSKMLELDCKTRWNSTYSMLKTAMIYKDVFPRLKHREPLYKEVPSESDWAKTKELVDKLAMFYDVTVLFSGTKYPTANLYFKNICAIRLAIYDWLSSEQEEVQAMALHMQTKFEKYWDTMHGLMGVASILDPRYKMKQIEFLCPLIYPNNAAQEIKKYKDILYDLVKEYQSRSQQSQQVQSESLIPTSSSRPSMPKLDLVKQLDVFVSHSTTHGHVKSELDHYLEESLLPRNDDDDFDILCWWKSNGIKYPTLHDIARDILAIPVSTVASESCFSTSGRIISPHRSRLHSNTVEALMCARDWLWSEIRASSPNENEARRVTVQDEEVDNNEEEESTIETENISFKQLELGQNMAKVRRALNIPLRFREWRWLLSEYREKDGGLPPVEDVERWKQNGPDPDDLLGGQEECSAESLSKRKAAAKSSKGEATSSHAKDGSPSGKKPSLSSAEKTQVGSAPSSSAGVKHLVGADSTKVGGVRGIRGVLPEPPADTLENHDMFHEMARARPSSAERQRDADIPPRSSSRLHRSKDGDRNGRSAHDPALLTPLEMKLAEAKKMRESSARVKGSSTTSAVGPKVNKPSSVGDACVSDMLKTNFLSNPSSCAELVDHIRQAGDLGIFSCLSLEKQKEASFHLIQKGLIFAAETIRNSSAVAPSSAQLSELEKKNAEFANQLSASRPLREEDV</sequence>
<dbReference type="Pfam" id="PF05699">
    <property type="entry name" value="Dimer_Tnp_hAT"/>
    <property type="match status" value="1"/>
</dbReference>
<feature type="compositionally biased region" description="Polar residues" evidence="2">
    <location>
        <begin position="579"/>
        <end position="592"/>
    </location>
</feature>
<feature type="domain" description="HAT C-terminal dimerisation" evidence="3">
    <location>
        <begin position="350"/>
        <end position="434"/>
    </location>
</feature>
<evidence type="ECO:0000313" key="5">
    <source>
        <dbReference type="EMBL" id="BBN67805.1"/>
    </source>
</evidence>
<proteinExistence type="predicted"/>
<accession>A0A5H2XN22</accession>
<dbReference type="SUPFAM" id="SSF53098">
    <property type="entry name" value="Ribonuclease H-like"/>
    <property type="match status" value="1"/>
</dbReference>
<dbReference type="InterPro" id="IPR052035">
    <property type="entry name" value="ZnF_BED_domain_contain"/>
</dbReference>
<gene>
    <name evidence="5" type="ORF">Prudu_191S000500</name>
</gene>
<feature type="compositionally biased region" description="Low complexity" evidence="2">
    <location>
        <begin position="552"/>
        <end position="578"/>
    </location>
</feature>
<dbReference type="PANTHER" id="PTHR46481">
    <property type="entry name" value="ZINC FINGER BED DOMAIN-CONTAINING PROTEIN 4"/>
    <property type="match status" value="1"/>
</dbReference>
<evidence type="ECO:0000256" key="2">
    <source>
        <dbReference type="SAM" id="MobiDB-lite"/>
    </source>
</evidence>